<dbReference type="GO" id="GO:0009055">
    <property type="term" value="F:electron transfer activity"/>
    <property type="evidence" value="ECO:0007669"/>
    <property type="project" value="InterPro"/>
</dbReference>
<feature type="domain" description="Phytocyanin" evidence="8">
    <location>
        <begin position="28"/>
        <end position="128"/>
    </location>
</feature>
<feature type="transmembrane region" description="Helical" evidence="6">
    <location>
        <begin position="146"/>
        <end position="163"/>
    </location>
</feature>
<reference evidence="9 10" key="1">
    <citation type="submission" date="2023-01" db="EMBL/GenBank/DDBJ databases">
        <authorList>
            <person name="Kreplak J."/>
        </authorList>
    </citation>
    <scope>NUCLEOTIDE SEQUENCE [LARGE SCALE GENOMIC DNA]</scope>
</reference>
<keyword evidence="10" id="KW-1185">Reference proteome</keyword>
<evidence type="ECO:0000256" key="7">
    <source>
        <dbReference type="SAM" id="SignalP"/>
    </source>
</evidence>
<dbReference type="PANTHER" id="PTHR33021">
    <property type="entry name" value="BLUE COPPER PROTEIN"/>
    <property type="match status" value="1"/>
</dbReference>
<dbReference type="InterPro" id="IPR008972">
    <property type="entry name" value="Cupredoxin"/>
</dbReference>
<dbReference type="FunFam" id="2.60.40.420:FF:000018">
    <property type="entry name" value="Lamin-like protein"/>
    <property type="match status" value="1"/>
</dbReference>
<dbReference type="PROSITE" id="PS51485">
    <property type="entry name" value="PHYTOCYANIN"/>
    <property type="match status" value="1"/>
</dbReference>
<sequence length="164" mass="19145">MQFGSKITICLLMMIIMWCYKIEGREPALHRVGGGRYTWQPKVNFTNWTSYEHFYQGDWLYFGFDKTIHSVLEVNKTNYENCIETDFIDNITRGGRDVVQLSEMRMYYFICGRGFCFNGMKVEINVEPDLPLSPTIFNKASSARKMNAIVMLLFSVIGLAWIFI</sequence>
<evidence type="ECO:0000256" key="3">
    <source>
        <dbReference type="ARBA" id="ARBA00023180"/>
    </source>
</evidence>
<evidence type="ECO:0000313" key="10">
    <source>
        <dbReference type="Proteomes" id="UP001157006"/>
    </source>
</evidence>
<dbReference type="Proteomes" id="UP001157006">
    <property type="component" value="Chromosome 2"/>
</dbReference>
<evidence type="ECO:0000256" key="5">
    <source>
        <dbReference type="ARBA" id="ARBA00037626"/>
    </source>
</evidence>
<keyword evidence="6" id="KW-0472">Membrane</keyword>
<protein>
    <recommendedName>
        <fullName evidence="8">Phytocyanin domain-containing protein</fullName>
    </recommendedName>
</protein>
<evidence type="ECO:0000256" key="2">
    <source>
        <dbReference type="ARBA" id="ARBA00023157"/>
    </source>
</evidence>
<comment type="function">
    <text evidence="5">May act as a carbohydrate transporter.</text>
</comment>
<name>A0AAV0ZV88_VICFA</name>
<organism evidence="9 10">
    <name type="scientific">Vicia faba</name>
    <name type="common">Broad bean</name>
    <name type="synonym">Faba vulgaris</name>
    <dbReference type="NCBI Taxonomy" id="3906"/>
    <lineage>
        <taxon>Eukaryota</taxon>
        <taxon>Viridiplantae</taxon>
        <taxon>Streptophyta</taxon>
        <taxon>Embryophyta</taxon>
        <taxon>Tracheophyta</taxon>
        <taxon>Spermatophyta</taxon>
        <taxon>Magnoliopsida</taxon>
        <taxon>eudicotyledons</taxon>
        <taxon>Gunneridae</taxon>
        <taxon>Pentapetalae</taxon>
        <taxon>rosids</taxon>
        <taxon>fabids</taxon>
        <taxon>Fabales</taxon>
        <taxon>Fabaceae</taxon>
        <taxon>Papilionoideae</taxon>
        <taxon>50 kb inversion clade</taxon>
        <taxon>NPAAA clade</taxon>
        <taxon>Hologalegina</taxon>
        <taxon>IRL clade</taxon>
        <taxon>Fabeae</taxon>
        <taxon>Vicia</taxon>
    </lineage>
</organism>
<comment type="similarity">
    <text evidence="4">Belongs to the early nodulin-like (ENODL) family.</text>
</comment>
<keyword evidence="6" id="KW-0812">Transmembrane</keyword>
<dbReference type="PANTHER" id="PTHR33021:SF262">
    <property type="entry name" value="EARLY NODULIN-LIKE PROTEIN 20"/>
    <property type="match status" value="1"/>
</dbReference>
<evidence type="ECO:0000256" key="1">
    <source>
        <dbReference type="ARBA" id="ARBA00022729"/>
    </source>
</evidence>
<keyword evidence="3" id="KW-0325">Glycoprotein</keyword>
<keyword evidence="1 7" id="KW-0732">Signal</keyword>
<feature type="chain" id="PRO_5043740470" description="Phytocyanin domain-containing protein" evidence="7">
    <location>
        <begin position="25"/>
        <end position="164"/>
    </location>
</feature>
<dbReference type="InterPro" id="IPR039391">
    <property type="entry name" value="Phytocyanin-like"/>
</dbReference>
<keyword evidence="6" id="KW-1133">Transmembrane helix</keyword>
<evidence type="ECO:0000256" key="6">
    <source>
        <dbReference type="SAM" id="Phobius"/>
    </source>
</evidence>
<dbReference type="Gene3D" id="2.60.40.420">
    <property type="entry name" value="Cupredoxins - blue copper proteins"/>
    <property type="match status" value="1"/>
</dbReference>
<dbReference type="GO" id="GO:0005886">
    <property type="term" value="C:plasma membrane"/>
    <property type="evidence" value="ECO:0007669"/>
    <property type="project" value="TreeGrafter"/>
</dbReference>
<evidence type="ECO:0000313" key="9">
    <source>
        <dbReference type="EMBL" id="CAI8600360.1"/>
    </source>
</evidence>
<dbReference type="SUPFAM" id="SSF49503">
    <property type="entry name" value="Cupredoxins"/>
    <property type="match status" value="1"/>
</dbReference>
<feature type="signal peptide" evidence="7">
    <location>
        <begin position="1"/>
        <end position="24"/>
    </location>
</feature>
<proteinExistence type="inferred from homology"/>
<dbReference type="Pfam" id="PF02298">
    <property type="entry name" value="Cu_bind_like"/>
    <property type="match status" value="1"/>
</dbReference>
<gene>
    <name evidence="9" type="ORF">VFH_II219280</name>
</gene>
<dbReference type="AlphaFoldDB" id="A0AAV0ZV88"/>
<dbReference type="InterPro" id="IPR003245">
    <property type="entry name" value="Phytocyanin_dom"/>
</dbReference>
<evidence type="ECO:0000256" key="4">
    <source>
        <dbReference type="ARBA" id="ARBA00035011"/>
    </source>
</evidence>
<keyword evidence="2" id="KW-1015">Disulfide bond</keyword>
<evidence type="ECO:0000259" key="8">
    <source>
        <dbReference type="PROSITE" id="PS51485"/>
    </source>
</evidence>
<accession>A0AAV0ZV88</accession>
<dbReference type="EMBL" id="OX451737">
    <property type="protein sequence ID" value="CAI8600360.1"/>
    <property type="molecule type" value="Genomic_DNA"/>
</dbReference>